<comment type="caution">
    <text evidence="3">The sequence shown here is derived from an EMBL/GenBank/DDBJ whole genome shotgun (WGS) entry which is preliminary data.</text>
</comment>
<dbReference type="EMBL" id="PFER01000027">
    <property type="protein sequence ID" value="PJE73582.1"/>
    <property type="molecule type" value="Genomic_DNA"/>
</dbReference>
<evidence type="ECO:0000256" key="1">
    <source>
        <dbReference type="SAM" id="Coils"/>
    </source>
</evidence>
<evidence type="ECO:0000256" key="2">
    <source>
        <dbReference type="SAM" id="MobiDB-lite"/>
    </source>
</evidence>
<feature type="coiled-coil region" evidence="1">
    <location>
        <begin position="86"/>
        <end position="120"/>
    </location>
</feature>
<gene>
    <name evidence="3" type="ORF">COV02_01790</name>
</gene>
<protein>
    <recommendedName>
        <fullName evidence="5">Fibronectin type-III domain-containing protein</fullName>
    </recommendedName>
</protein>
<sequence>MKNKTFISIAVFAISLLIIPQMTFAVWWNPGTWKIFNRKAEVKTEQKIIATSTPNNVISQTEKATTTEKIEQKSEEAGKQKVAASLADTSAQKDDQFKEIEKLKKEVETLKQKQSEIKIIEKITENPTITEKKESSSSQAKQDENIVTLPNGAVVEVDANGNIVRTIKEAPQTTYTSPEIMIQSQTSATQILSVNVTPTITSAKIEWQTDKPTESKVFLSGGGFSSKVYNSESGFSTRHSASFDGLSASTDYSYEIEAITRGVAVKKNGVFLTNSNKPTKISLSDFQSYPGLYCSKTTITVHILDQSGEEMLGQPIEVKNTYIDAIKTGVSPFVADFGFNAMKEANFSLKIKSGVLESERIINVYEPNFQVIDPNQPDQSDGTYMDQNNGIKLNKTATGFECTH</sequence>
<evidence type="ECO:0000313" key="3">
    <source>
        <dbReference type="EMBL" id="PJE73582.1"/>
    </source>
</evidence>
<name>A0A2M8LAD6_9BACT</name>
<reference evidence="4" key="1">
    <citation type="submission" date="2017-09" db="EMBL/GenBank/DDBJ databases">
        <title>Depth-based differentiation of microbial function through sediment-hosted aquifers and enrichment of novel symbionts in the deep terrestrial subsurface.</title>
        <authorList>
            <person name="Probst A.J."/>
            <person name="Ladd B."/>
            <person name="Jarett J.K."/>
            <person name="Geller-Mcgrath D.E."/>
            <person name="Sieber C.M.K."/>
            <person name="Emerson J.B."/>
            <person name="Anantharaman K."/>
            <person name="Thomas B.C."/>
            <person name="Malmstrom R."/>
            <person name="Stieglmeier M."/>
            <person name="Klingl A."/>
            <person name="Woyke T."/>
            <person name="Ryan C.M."/>
            <person name="Banfield J.F."/>
        </authorList>
    </citation>
    <scope>NUCLEOTIDE SEQUENCE [LARGE SCALE GENOMIC DNA]</scope>
</reference>
<organism evidence="3 4">
    <name type="scientific">Candidatus Terrybacteria bacterium CG10_big_fil_rev_8_21_14_0_10_41_10</name>
    <dbReference type="NCBI Taxonomy" id="1975026"/>
    <lineage>
        <taxon>Bacteria</taxon>
        <taxon>Candidatus Terryibacteriota</taxon>
    </lineage>
</organism>
<feature type="region of interest" description="Disordered" evidence="2">
    <location>
        <begin position="59"/>
        <end position="86"/>
    </location>
</feature>
<proteinExistence type="predicted"/>
<dbReference type="AlphaFoldDB" id="A0A2M8LAD6"/>
<keyword evidence="1" id="KW-0175">Coiled coil</keyword>
<dbReference type="Proteomes" id="UP000230959">
    <property type="component" value="Unassembled WGS sequence"/>
</dbReference>
<feature type="compositionally biased region" description="Basic and acidic residues" evidence="2">
    <location>
        <begin position="65"/>
        <end position="79"/>
    </location>
</feature>
<evidence type="ECO:0000313" key="4">
    <source>
        <dbReference type="Proteomes" id="UP000230959"/>
    </source>
</evidence>
<evidence type="ECO:0008006" key="5">
    <source>
        <dbReference type="Google" id="ProtNLM"/>
    </source>
</evidence>
<accession>A0A2M8LAD6</accession>